<dbReference type="AlphaFoldDB" id="Q1H3J9"/>
<feature type="signal peptide" evidence="2">
    <location>
        <begin position="1"/>
        <end position="18"/>
    </location>
</feature>
<evidence type="ECO:0000313" key="4">
    <source>
        <dbReference type="Proteomes" id="UP000002440"/>
    </source>
</evidence>
<sequence length="88" mass="10464">MKFFLEGFLLLMATLVHAEGKYEAAEEETRQRQQVEALRQYERSGHRETFGGQYEHPGNARQRSISSDPPDSDDNFQRQLKQYDWQKR</sequence>
<feature type="compositionally biased region" description="Basic and acidic residues" evidence="1">
    <location>
        <begin position="22"/>
        <end position="49"/>
    </location>
</feature>
<reference evidence="3 4" key="1">
    <citation type="submission" date="2006-03" db="EMBL/GenBank/DDBJ databases">
        <title>Complete sequence of Methylobacillus flagellatus KT.</title>
        <authorList>
            <consortium name="US DOE Joint Genome Institute"/>
            <person name="Copeland A."/>
            <person name="Lucas S."/>
            <person name="Lapidus A."/>
            <person name="Barry K."/>
            <person name="Detter J.C."/>
            <person name="Glavina del Rio T."/>
            <person name="Hammon N."/>
            <person name="Israni S."/>
            <person name="Dalin E."/>
            <person name="Tice H."/>
            <person name="Pitluck S."/>
            <person name="Brettin T."/>
            <person name="Bruce D."/>
            <person name="Han C."/>
            <person name="Tapia R."/>
            <person name="Saunders E."/>
            <person name="Gilna P."/>
            <person name="Schmutz J."/>
            <person name="Larimer F."/>
            <person name="Land M."/>
            <person name="Kyrpides N."/>
            <person name="Anderson I."/>
            <person name="Richardson P."/>
        </authorList>
    </citation>
    <scope>NUCLEOTIDE SEQUENCE [LARGE SCALE GENOMIC DNA]</scope>
    <source>
        <strain evidence="4">KT / ATCC 51484 / DSM 6875</strain>
    </source>
</reference>
<proteinExistence type="predicted"/>
<keyword evidence="2" id="KW-0732">Signal</keyword>
<evidence type="ECO:0000256" key="1">
    <source>
        <dbReference type="SAM" id="MobiDB-lite"/>
    </source>
</evidence>
<dbReference type="Proteomes" id="UP000002440">
    <property type="component" value="Chromosome"/>
</dbReference>
<keyword evidence="4" id="KW-1185">Reference proteome</keyword>
<dbReference type="EMBL" id="CP000284">
    <property type="protein sequence ID" value="ABE48938.1"/>
    <property type="molecule type" value="Genomic_DNA"/>
</dbReference>
<gene>
    <name evidence="3" type="ordered locus">Mfla_0668</name>
</gene>
<dbReference type="STRING" id="265072.Mfla_0668"/>
<protein>
    <submittedName>
        <fullName evidence="3">Uncharacterized protein</fullName>
    </submittedName>
</protein>
<organism evidence="3 4">
    <name type="scientific">Methylobacillus flagellatus (strain ATCC 51484 / DSM 6875 / VKM B-1610 / KT)</name>
    <dbReference type="NCBI Taxonomy" id="265072"/>
    <lineage>
        <taxon>Bacteria</taxon>
        <taxon>Pseudomonadati</taxon>
        <taxon>Pseudomonadota</taxon>
        <taxon>Betaproteobacteria</taxon>
        <taxon>Nitrosomonadales</taxon>
        <taxon>Methylophilaceae</taxon>
        <taxon>Methylobacillus</taxon>
    </lineage>
</organism>
<dbReference type="RefSeq" id="WP_011479035.1">
    <property type="nucleotide sequence ID" value="NC_007947.1"/>
</dbReference>
<evidence type="ECO:0000256" key="2">
    <source>
        <dbReference type="SAM" id="SignalP"/>
    </source>
</evidence>
<evidence type="ECO:0000313" key="3">
    <source>
        <dbReference type="EMBL" id="ABE48938.1"/>
    </source>
</evidence>
<dbReference type="KEGG" id="mfa:Mfla_0668"/>
<name>Q1H3J9_METFK</name>
<feature type="chain" id="PRO_5004189951" evidence="2">
    <location>
        <begin position="19"/>
        <end position="88"/>
    </location>
</feature>
<feature type="region of interest" description="Disordered" evidence="1">
    <location>
        <begin position="22"/>
        <end position="88"/>
    </location>
</feature>
<accession>Q1H3J9</accession>
<dbReference type="HOGENOM" id="CLU_2465478_0_0_4"/>